<dbReference type="InterPro" id="IPR032781">
    <property type="entry name" value="ABC_tran_Xtn"/>
</dbReference>
<comment type="caution">
    <text evidence="7">The sequence shown here is derived from an EMBL/GenBank/DDBJ whole genome shotgun (WGS) entry which is preliminary data.</text>
</comment>
<gene>
    <name evidence="7" type="ORF">QBZ16_002526</name>
</gene>
<dbReference type="Pfam" id="PF00005">
    <property type="entry name" value="ABC_tran"/>
    <property type="match status" value="2"/>
</dbReference>
<dbReference type="Proteomes" id="UP001255856">
    <property type="component" value="Unassembled WGS sequence"/>
</dbReference>
<evidence type="ECO:0000313" key="8">
    <source>
        <dbReference type="Proteomes" id="UP001255856"/>
    </source>
</evidence>
<dbReference type="InterPro" id="IPR003593">
    <property type="entry name" value="AAA+_ATPase"/>
</dbReference>
<dbReference type="FunFam" id="3.40.50.300:FF:000011">
    <property type="entry name" value="Putative ABC transporter ATP-binding component"/>
    <property type="match status" value="1"/>
</dbReference>
<keyword evidence="3" id="KW-0067">ATP-binding</keyword>
<dbReference type="GO" id="GO:0005524">
    <property type="term" value="F:ATP binding"/>
    <property type="evidence" value="ECO:0007669"/>
    <property type="project" value="UniProtKB-KW"/>
</dbReference>
<dbReference type="Gene3D" id="3.40.50.300">
    <property type="entry name" value="P-loop containing nucleotide triphosphate hydrolases"/>
    <property type="match status" value="2"/>
</dbReference>
<dbReference type="PROSITE" id="PS00211">
    <property type="entry name" value="ABC_TRANSPORTER_1"/>
    <property type="match status" value="2"/>
</dbReference>
<evidence type="ECO:0000256" key="3">
    <source>
        <dbReference type="ARBA" id="ARBA00022840"/>
    </source>
</evidence>
<reference evidence="7" key="1">
    <citation type="submission" date="2021-01" db="EMBL/GenBank/DDBJ databases">
        <authorList>
            <person name="Eckstrom K.M.E."/>
        </authorList>
    </citation>
    <scope>NUCLEOTIDE SEQUENCE</scope>
    <source>
        <strain evidence="7">UVCC 0001</strain>
    </source>
</reference>
<evidence type="ECO:0000313" key="7">
    <source>
        <dbReference type="EMBL" id="KAK2080130.1"/>
    </source>
</evidence>
<dbReference type="InterPro" id="IPR058770">
    <property type="entry name" value="PWI_ABCF3"/>
</dbReference>
<dbReference type="Pfam" id="PF12848">
    <property type="entry name" value="ABC_tran_Xtn"/>
    <property type="match status" value="1"/>
</dbReference>
<evidence type="ECO:0000256" key="1">
    <source>
        <dbReference type="ARBA" id="ARBA00022737"/>
    </source>
</evidence>
<evidence type="ECO:0000256" key="2">
    <source>
        <dbReference type="ARBA" id="ARBA00022741"/>
    </source>
</evidence>
<dbReference type="AlphaFoldDB" id="A0AAD9MLR8"/>
<evidence type="ECO:0000256" key="5">
    <source>
        <dbReference type="ARBA" id="ARBA00061344"/>
    </source>
</evidence>
<keyword evidence="2" id="KW-0547">Nucleotide-binding</keyword>
<name>A0AAD9MLR8_PROWI</name>
<dbReference type="FunFam" id="3.40.50.300:FF:000104">
    <property type="entry name" value="ATP-binding cassette sub-family F member 3"/>
    <property type="match status" value="1"/>
</dbReference>
<evidence type="ECO:0000256" key="4">
    <source>
        <dbReference type="ARBA" id="ARBA00022990"/>
    </source>
</evidence>
<dbReference type="Pfam" id="PF26051">
    <property type="entry name" value="PWI_ABCF3"/>
    <property type="match status" value="1"/>
</dbReference>
<dbReference type="SUPFAM" id="SSF52540">
    <property type="entry name" value="P-loop containing nucleoside triphosphate hydrolases"/>
    <property type="match status" value="2"/>
</dbReference>
<dbReference type="InterPro" id="IPR003439">
    <property type="entry name" value="ABC_transporter-like_ATP-bd"/>
</dbReference>
<dbReference type="GO" id="GO:0016887">
    <property type="term" value="F:ATP hydrolysis activity"/>
    <property type="evidence" value="ECO:0007669"/>
    <property type="project" value="InterPro"/>
</dbReference>
<sequence>MSGVRELLGKASAAGGDETVLDYVASVVEDPAFEFGPDCADALDAIGPVLVDAGCLPDDEAVLQLCGSLARLLGREAETGASNGALPKAEFQALERGPVLMGELGEATAHPADLLSGRGLIQGMFQEGAEEDFTVMRPKDVLKLKKQNDRAEKVQRAAYAAHQAQVLAAMRGKKITIRRDIAGGAVRDIHLDQFSVSNGGQELVSDASLTLSWGHKYGLVGRNGTGKTTFLRALEEGEIKGIPANCQVLHVEQEVLGDDITAMDAVLSTDLERAELLAEEQVLLMKLEEDEEEEDGEGEALAMTARLEKISKRLLEIDAYGAEARAAAILSGLSFTREMMGRPTREFSGGWRMRVALARALFVEPDLLLLDEPTNHLDLHAVLWLQDYLIRWDKTVVIVSHAREFLNAYKGDYDAFARTFRERVKTSKAVAAAQEEKRQHMMEFIAKFRYNANRAALRMTEIEVIEEDPAYVFNFPTPTDLVSPPVLGFTDVDFAYPGGPTLFRNLNFGIGLESRFAIVGPNGIGKSTMLGLISGTLQPTRGYVFRNPKLRLGIFSQHHVDGLDLALTPLQYMMKCFPGHREQEYRSHLASFGMTAELAAQTMYTLSGGQKSRVSFAKVTWSKPHMLLLDEPSNHLDLDAVEALVQGLAAFKGSVLMVSHDQHLIESTVDELWAVEDHTISVFHGTFEDYKKRLYGA</sequence>
<dbReference type="PANTHER" id="PTHR19211">
    <property type="entry name" value="ATP-BINDING TRANSPORT PROTEIN-RELATED"/>
    <property type="match status" value="1"/>
</dbReference>
<feature type="domain" description="ABC transporter" evidence="6">
    <location>
        <begin position="189"/>
        <end position="454"/>
    </location>
</feature>
<keyword evidence="4" id="KW-0007">Acetylation</keyword>
<dbReference type="InterPro" id="IPR027417">
    <property type="entry name" value="P-loop_NTPase"/>
</dbReference>
<dbReference type="SMART" id="SM00382">
    <property type="entry name" value="AAA"/>
    <property type="match status" value="2"/>
</dbReference>
<feature type="domain" description="ABC transporter" evidence="6">
    <location>
        <begin position="487"/>
        <end position="695"/>
    </location>
</feature>
<organism evidence="7 8">
    <name type="scientific">Prototheca wickerhamii</name>
    <dbReference type="NCBI Taxonomy" id="3111"/>
    <lineage>
        <taxon>Eukaryota</taxon>
        <taxon>Viridiplantae</taxon>
        <taxon>Chlorophyta</taxon>
        <taxon>core chlorophytes</taxon>
        <taxon>Trebouxiophyceae</taxon>
        <taxon>Chlorellales</taxon>
        <taxon>Chlorellaceae</taxon>
        <taxon>Prototheca</taxon>
    </lineage>
</organism>
<dbReference type="PANTHER" id="PTHR19211:SF117">
    <property type="entry name" value="ATP-BINDING CASSETTE SUB-FAMILY F MEMBER 3"/>
    <property type="match status" value="1"/>
</dbReference>
<dbReference type="InterPro" id="IPR017871">
    <property type="entry name" value="ABC_transporter-like_CS"/>
</dbReference>
<protein>
    <recommendedName>
        <fullName evidence="6">ABC transporter domain-containing protein</fullName>
    </recommendedName>
</protein>
<keyword evidence="8" id="KW-1185">Reference proteome</keyword>
<keyword evidence="1" id="KW-0677">Repeat</keyword>
<comment type="similarity">
    <text evidence="5">Belongs to the ABC transporter superfamily. ABCF family. EF3 (TC 3.A.1.121) subfamily.</text>
</comment>
<accession>A0AAD9MLR8</accession>
<dbReference type="InterPro" id="IPR050611">
    <property type="entry name" value="ABCF"/>
</dbReference>
<dbReference type="EMBL" id="JASFZW010000002">
    <property type="protein sequence ID" value="KAK2080130.1"/>
    <property type="molecule type" value="Genomic_DNA"/>
</dbReference>
<dbReference type="PROSITE" id="PS50893">
    <property type="entry name" value="ABC_TRANSPORTER_2"/>
    <property type="match status" value="2"/>
</dbReference>
<dbReference type="CDD" id="cd03221">
    <property type="entry name" value="ABCF_EF-3"/>
    <property type="match status" value="2"/>
</dbReference>
<evidence type="ECO:0000259" key="6">
    <source>
        <dbReference type="PROSITE" id="PS50893"/>
    </source>
</evidence>
<proteinExistence type="inferred from homology"/>